<accession>A0A4P6YV84</accession>
<keyword evidence="3" id="KW-1003">Cell membrane</keyword>
<dbReference type="PANTHER" id="PTHR37316:SF3">
    <property type="entry name" value="TEICHOIC ACID GLYCEROL-PHOSPHATE TRANSFERASE"/>
    <property type="match status" value="1"/>
</dbReference>
<evidence type="ECO:0000313" key="8">
    <source>
        <dbReference type="EMBL" id="QBO36617.1"/>
    </source>
</evidence>
<feature type="transmembrane region" description="Helical" evidence="7">
    <location>
        <begin position="21"/>
        <end position="41"/>
    </location>
</feature>
<evidence type="ECO:0000313" key="9">
    <source>
        <dbReference type="Proteomes" id="UP000292886"/>
    </source>
</evidence>
<dbReference type="GO" id="GO:0019350">
    <property type="term" value="P:teichoic acid biosynthetic process"/>
    <property type="evidence" value="ECO:0007669"/>
    <property type="project" value="UniProtKB-KW"/>
</dbReference>
<keyword evidence="5" id="KW-0777">Teichoic acid biosynthesis</keyword>
<reference evidence="9" key="1">
    <citation type="submission" date="2019-03" db="EMBL/GenBank/DDBJ databases">
        <title>Weissella sp. 26KH-42 Genome sequencing.</title>
        <authorList>
            <person name="Heo J."/>
            <person name="Kim S.-J."/>
            <person name="Kim J.-S."/>
            <person name="Hong S.-B."/>
            <person name="Kwon S.-W."/>
        </authorList>
    </citation>
    <scope>NUCLEOTIDE SEQUENCE [LARGE SCALE GENOMIC DNA]</scope>
    <source>
        <strain evidence="9">26KH-42</strain>
    </source>
</reference>
<proteinExistence type="inferred from homology"/>
<dbReference type="InterPro" id="IPR051612">
    <property type="entry name" value="Teichoic_Acid_Biosynth"/>
</dbReference>
<dbReference type="OrthoDB" id="9811865at2"/>
<dbReference type="PANTHER" id="PTHR37316">
    <property type="entry name" value="TEICHOIC ACID GLYCEROL-PHOSPHATE PRIMASE"/>
    <property type="match status" value="1"/>
</dbReference>
<comment type="subcellular location">
    <subcellularLocation>
        <location evidence="1">Cell membrane</location>
        <topology evidence="1">Peripheral membrane protein</topology>
    </subcellularLocation>
</comment>
<dbReference type="InterPro" id="IPR043149">
    <property type="entry name" value="TagF_N"/>
</dbReference>
<protein>
    <submittedName>
        <fullName evidence="8">CDP-glycerol--glycerophosphate glycerophosphotransferase</fullName>
    </submittedName>
</protein>
<keyword evidence="7" id="KW-0812">Transmembrane</keyword>
<sequence length="380" mass="43090">MVRKADKNMQKIKDIIKHSAFFGRFYLLLVGMIIAILKIFVQTDDKTVLFISFSGRKFNDSPKAIYDAMRADAAFADYNLVWAFNDPDQFPDVDAAHKISANGLGYFKQLLHAKYWVANSSIERLVPFKHPHNIYIQTWHGVPLKKLGPDEANLEFLVKHWFAKAQFDVLLASSEYDADIFSRIFPSSAKPTITGLPRSANLLRDRSAEIANLQDKLQLDIQKKTVLYAPTFREYDSEFASALSQAAQEGLASEYNLLVRGHYFMNDNVVIGIDVTEFADLNLLMQASDILITDYSSIMFDYAVLNRPIVLLQPDAEEYAAKRGMYLDPAELGLPIVTDEMSLFEALGKVNHQELAAFAHRFEQHDATYGISTVLNEIRK</sequence>
<organism evidence="8 9">
    <name type="scientific">Periweissella cryptocerci</name>
    <dbReference type="NCBI Taxonomy" id="2506420"/>
    <lineage>
        <taxon>Bacteria</taxon>
        <taxon>Bacillati</taxon>
        <taxon>Bacillota</taxon>
        <taxon>Bacilli</taxon>
        <taxon>Lactobacillales</taxon>
        <taxon>Lactobacillaceae</taxon>
        <taxon>Periweissella</taxon>
    </lineage>
</organism>
<evidence type="ECO:0000256" key="3">
    <source>
        <dbReference type="ARBA" id="ARBA00022475"/>
    </source>
</evidence>
<dbReference type="SUPFAM" id="SSF53756">
    <property type="entry name" value="UDP-Glycosyltransferase/glycogen phosphorylase"/>
    <property type="match status" value="1"/>
</dbReference>
<keyword evidence="9" id="KW-1185">Reference proteome</keyword>
<dbReference type="Pfam" id="PF04464">
    <property type="entry name" value="Glyphos_transf"/>
    <property type="match status" value="1"/>
</dbReference>
<dbReference type="AlphaFoldDB" id="A0A4P6YV84"/>
<evidence type="ECO:0000256" key="2">
    <source>
        <dbReference type="ARBA" id="ARBA00010488"/>
    </source>
</evidence>
<evidence type="ECO:0000256" key="5">
    <source>
        <dbReference type="ARBA" id="ARBA00022944"/>
    </source>
</evidence>
<comment type="similarity">
    <text evidence="2">Belongs to the CDP-glycerol glycerophosphotransferase family.</text>
</comment>
<name>A0A4P6YV84_9LACO</name>
<dbReference type="GO" id="GO:0047355">
    <property type="term" value="F:CDP-glycerol glycerophosphotransferase activity"/>
    <property type="evidence" value="ECO:0007669"/>
    <property type="project" value="InterPro"/>
</dbReference>
<dbReference type="InterPro" id="IPR043148">
    <property type="entry name" value="TagF_C"/>
</dbReference>
<dbReference type="GO" id="GO:0005886">
    <property type="term" value="C:plasma membrane"/>
    <property type="evidence" value="ECO:0007669"/>
    <property type="project" value="UniProtKB-SubCell"/>
</dbReference>
<dbReference type="KEGG" id="wei:EQG49_09090"/>
<keyword evidence="7" id="KW-1133">Transmembrane helix</keyword>
<dbReference type="Proteomes" id="UP000292886">
    <property type="component" value="Chromosome"/>
</dbReference>
<dbReference type="Gene3D" id="3.40.50.11820">
    <property type="match status" value="1"/>
</dbReference>
<dbReference type="EMBL" id="CP037940">
    <property type="protein sequence ID" value="QBO36617.1"/>
    <property type="molecule type" value="Genomic_DNA"/>
</dbReference>
<evidence type="ECO:0000256" key="4">
    <source>
        <dbReference type="ARBA" id="ARBA00022679"/>
    </source>
</evidence>
<dbReference type="Gene3D" id="3.40.50.12580">
    <property type="match status" value="1"/>
</dbReference>
<evidence type="ECO:0000256" key="7">
    <source>
        <dbReference type="SAM" id="Phobius"/>
    </source>
</evidence>
<keyword evidence="6 7" id="KW-0472">Membrane</keyword>
<evidence type="ECO:0000256" key="1">
    <source>
        <dbReference type="ARBA" id="ARBA00004202"/>
    </source>
</evidence>
<gene>
    <name evidence="8" type="ORF">EQG49_09090</name>
</gene>
<dbReference type="InterPro" id="IPR007554">
    <property type="entry name" value="Glycerophosphate_synth"/>
</dbReference>
<keyword evidence="4 8" id="KW-0808">Transferase</keyword>
<evidence type="ECO:0000256" key="6">
    <source>
        <dbReference type="ARBA" id="ARBA00023136"/>
    </source>
</evidence>